<evidence type="ECO:0000313" key="3">
    <source>
        <dbReference type="EMBL" id="MFB9377474.1"/>
    </source>
</evidence>
<dbReference type="Pfam" id="PF09995">
    <property type="entry name" value="MPAB_Lcp_cat"/>
    <property type="match status" value="1"/>
</dbReference>
<feature type="region of interest" description="Disordered" evidence="1">
    <location>
        <begin position="284"/>
        <end position="315"/>
    </location>
</feature>
<feature type="region of interest" description="Disordered" evidence="1">
    <location>
        <begin position="1"/>
        <end position="28"/>
    </location>
</feature>
<evidence type="ECO:0000259" key="2">
    <source>
        <dbReference type="Pfam" id="PF09995"/>
    </source>
</evidence>
<keyword evidence="3" id="KW-0560">Oxidoreductase</keyword>
<feature type="domain" description="ER-bound oxygenase mpaB/mpaB'/Rubber oxygenase catalytic" evidence="2">
    <location>
        <begin position="37"/>
        <end position="261"/>
    </location>
</feature>
<evidence type="ECO:0000313" key="4">
    <source>
        <dbReference type="Proteomes" id="UP001589748"/>
    </source>
</evidence>
<dbReference type="InterPro" id="IPR018713">
    <property type="entry name" value="MPAB/Lcp_cat_dom"/>
</dbReference>
<sequence>MAAPGRPRLPLTAGFPPPPPVGRPGDPGVTPVEGPYWAVTAERAVLLGGTAAILLQVAHPLVAAGVAGHSSYALDPARRLLGTMDAVLTIAFGDTDQAHAVARRVGAQHARVRGTSAEGVPYRAQDPELARWVHATLVVTGLEVARRWIGLRLDDAARERYWRETAPFGRLFGVRARDLDTDFATFHDWFLRTRDGLVVGPTARGIAADLLAVRTRPPVPAGPVQRMLVADLLPPRLAAEFGCAPTPARRRAAGVTSALTRAGLPLLPESLRCFPHRARARSRIAAGEGSGPPDGTTPTANGVAEHRRSGAGWTS</sequence>
<dbReference type="Proteomes" id="UP001589748">
    <property type="component" value="Unassembled WGS sequence"/>
</dbReference>
<dbReference type="EMBL" id="JBHMDM010000005">
    <property type="protein sequence ID" value="MFB9377474.1"/>
    <property type="molecule type" value="Genomic_DNA"/>
</dbReference>
<organism evidence="3 4">
    <name type="scientific">Kineococcus gynurae</name>
    <dbReference type="NCBI Taxonomy" id="452979"/>
    <lineage>
        <taxon>Bacteria</taxon>
        <taxon>Bacillati</taxon>
        <taxon>Actinomycetota</taxon>
        <taxon>Actinomycetes</taxon>
        <taxon>Kineosporiales</taxon>
        <taxon>Kineosporiaceae</taxon>
        <taxon>Kineococcus</taxon>
    </lineage>
</organism>
<comment type="caution">
    <text evidence="3">The sequence shown here is derived from an EMBL/GenBank/DDBJ whole genome shotgun (WGS) entry which is preliminary data.</text>
</comment>
<accession>A0ABV5LTT0</accession>
<reference evidence="3 4" key="1">
    <citation type="submission" date="2024-09" db="EMBL/GenBank/DDBJ databases">
        <authorList>
            <person name="Sun Q."/>
            <person name="Mori K."/>
        </authorList>
    </citation>
    <scope>NUCLEOTIDE SEQUENCE [LARGE SCALE GENOMIC DNA]</scope>
    <source>
        <strain evidence="3 4">TISTR 1856</strain>
    </source>
</reference>
<dbReference type="PANTHER" id="PTHR36151:SF3">
    <property type="entry name" value="ER-BOUND OXYGENASE MPAB_MPAB'_RUBBER OXYGENASE CATALYTIC DOMAIN-CONTAINING PROTEIN"/>
    <property type="match status" value="1"/>
</dbReference>
<proteinExistence type="predicted"/>
<keyword evidence="4" id="KW-1185">Reference proteome</keyword>
<name>A0ABV5LTT0_9ACTN</name>
<protein>
    <submittedName>
        <fullName evidence="3">Oxygenase MpaB family protein</fullName>
        <ecNumber evidence="3">1.-.-.-</ecNumber>
    </submittedName>
</protein>
<gene>
    <name evidence="3" type="ORF">ACFFVI_10875</name>
</gene>
<dbReference type="GO" id="GO:0016491">
    <property type="term" value="F:oxidoreductase activity"/>
    <property type="evidence" value="ECO:0007669"/>
    <property type="project" value="UniProtKB-KW"/>
</dbReference>
<evidence type="ECO:0000256" key="1">
    <source>
        <dbReference type="SAM" id="MobiDB-lite"/>
    </source>
</evidence>
<dbReference type="EC" id="1.-.-.-" evidence="3"/>
<dbReference type="PANTHER" id="PTHR36151">
    <property type="entry name" value="BLR2777 PROTEIN"/>
    <property type="match status" value="1"/>
</dbReference>
<dbReference type="RefSeq" id="WP_380155446.1">
    <property type="nucleotide sequence ID" value="NZ_JBHMDM010000005.1"/>
</dbReference>